<proteinExistence type="predicted"/>
<dbReference type="eggNOG" id="COG3203">
    <property type="taxonomic scope" value="Bacteria"/>
</dbReference>
<keyword evidence="4" id="KW-1185">Reference proteome</keyword>
<feature type="chain" id="PRO_5003541906" evidence="1">
    <location>
        <begin position="25"/>
        <end position="495"/>
    </location>
</feature>
<dbReference type="InterPro" id="IPR051465">
    <property type="entry name" value="Cell_Envelope_Struct_Comp"/>
</dbReference>
<name>H0UIX7_9BACT</name>
<dbReference type="HOGENOM" id="CLU_041895_0_0_0"/>
<dbReference type="OrthoDB" id="185675at2"/>
<dbReference type="STRING" id="885272.JonanDRAFT_0352"/>
<dbReference type="Pfam" id="PF00395">
    <property type="entry name" value="SLH"/>
    <property type="match status" value="1"/>
</dbReference>
<dbReference type="EMBL" id="CM001376">
    <property type="protein sequence ID" value="EHM12771.1"/>
    <property type="molecule type" value="Genomic_DNA"/>
</dbReference>
<dbReference type="PROSITE" id="PS51272">
    <property type="entry name" value="SLH"/>
    <property type="match status" value="1"/>
</dbReference>
<dbReference type="Proteomes" id="UP000003806">
    <property type="component" value="Chromosome"/>
</dbReference>
<dbReference type="RefSeq" id="WP_008522537.1">
    <property type="nucleotide sequence ID" value="NZ_CM001376.1"/>
</dbReference>
<protein>
    <submittedName>
        <fullName evidence="3">Outer membrane protein (Porin)</fullName>
    </submittedName>
</protein>
<dbReference type="AlphaFoldDB" id="H0UIX7"/>
<dbReference type="InterPro" id="IPR001119">
    <property type="entry name" value="SLH_dom"/>
</dbReference>
<evidence type="ECO:0000256" key="1">
    <source>
        <dbReference type="SAM" id="SignalP"/>
    </source>
</evidence>
<keyword evidence="1" id="KW-0732">Signal</keyword>
<sequence>MSMKKMLAVVAAAACVAFAAPAFAANPFSDVPMHHWAYDAVEQLAAHGVVEGYPDGTFKGNKPITRYEMAMMIARAMNKGGLAGEDADTLKKLMVEFKDELDNLGVRVDGLEGRVADLEKNSNGWKFWGQLRLDYKDLKDHDARDGIAMTRYRLWLQKKVDDHITFTGRWGGENAVFERFYFDVTDFFGMDFRAGQFDFDWEDDDGLYTDNDATAGDFLIQGYQLSRNFGALEATLLAGRTHDWDSGFLGINFYDDPSDYVYGARLKYSGEKFWVSANALRFDPEDQFDDGMGQNGYKVSYYWLGAGFKFADGFELKGAYYFQDQDFNSTTFLPAGYDDSPNAWKVILDIDENVLKFTSLWLEYAQFDPSFLTTQDGPYDNYAFSITPRLRALAGADVVPSAIGVDSTDIKVFYAKAEQPWTEKFSTFERFVLAKDADWNASMAKTIDVTNWSVGIAYKYAPSLKFELVYDDVNYESGSKLDDDHLIRFRTQLSF</sequence>
<dbReference type="PANTHER" id="PTHR43308">
    <property type="entry name" value="OUTER MEMBRANE PROTEIN ALPHA-RELATED"/>
    <property type="match status" value="1"/>
</dbReference>
<accession>H0UIX7</accession>
<evidence type="ECO:0000259" key="2">
    <source>
        <dbReference type="PROSITE" id="PS51272"/>
    </source>
</evidence>
<feature type="domain" description="SLH" evidence="2">
    <location>
        <begin position="24"/>
        <end position="87"/>
    </location>
</feature>
<evidence type="ECO:0000313" key="3">
    <source>
        <dbReference type="EMBL" id="EHM12771.1"/>
    </source>
</evidence>
<reference evidence="3 4" key="1">
    <citation type="submission" date="2011-11" db="EMBL/GenBank/DDBJ databases">
        <title>The Noncontiguous Finished genome of Jonquetella anthropi DSM 22815.</title>
        <authorList>
            <consortium name="US DOE Joint Genome Institute (JGI-PGF)"/>
            <person name="Lucas S."/>
            <person name="Copeland A."/>
            <person name="Lapidus A."/>
            <person name="Glavina del Rio T."/>
            <person name="Dalin E."/>
            <person name="Tice H."/>
            <person name="Bruce D."/>
            <person name="Goodwin L."/>
            <person name="Pitluck S."/>
            <person name="Peters L."/>
            <person name="Mikhailova N."/>
            <person name="Held B."/>
            <person name="Kyrpides N."/>
            <person name="Mavromatis K."/>
            <person name="Ivanova N."/>
            <person name="Markowitz V."/>
            <person name="Cheng J.-F."/>
            <person name="Hugenholtz P."/>
            <person name="Woyke T."/>
            <person name="Wu D."/>
            <person name="Gronow S."/>
            <person name="Wellnitz S."/>
            <person name="Brambilla E."/>
            <person name="Klenk H.-P."/>
            <person name="Eisen J.A."/>
        </authorList>
    </citation>
    <scope>NUCLEOTIDE SEQUENCE [LARGE SCALE GENOMIC DNA]</scope>
    <source>
        <strain evidence="3 4">DSM 22815</strain>
    </source>
</reference>
<organism evidence="3 4">
    <name type="scientific">Jonquetella anthropi DSM 22815</name>
    <dbReference type="NCBI Taxonomy" id="885272"/>
    <lineage>
        <taxon>Bacteria</taxon>
        <taxon>Thermotogati</taxon>
        <taxon>Synergistota</taxon>
        <taxon>Synergistia</taxon>
        <taxon>Synergistales</taxon>
        <taxon>Dethiosulfovibrionaceae</taxon>
        <taxon>Jonquetella</taxon>
    </lineage>
</organism>
<evidence type="ECO:0000313" key="4">
    <source>
        <dbReference type="Proteomes" id="UP000003806"/>
    </source>
</evidence>
<dbReference type="PANTHER" id="PTHR43308:SF1">
    <property type="entry name" value="OUTER MEMBRANE PROTEIN ALPHA"/>
    <property type="match status" value="1"/>
</dbReference>
<feature type="signal peptide" evidence="1">
    <location>
        <begin position="1"/>
        <end position="24"/>
    </location>
</feature>
<dbReference type="SUPFAM" id="SSF56935">
    <property type="entry name" value="Porins"/>
    <property type="match status" value="1"/>
</dbReference>
<gene>
    <name evidence="3" type="ORF">JonanDRAFT_0352</name>
</gene>